<protein>
    <submittedName>
        <fullName evidence="3">Mandelate racemase</fullName>
    </submittedName>
</protein>
<keyword evidence="1" id="KW-0456">Lyase</keyword>
<dbReference type="Gene3D" id="3.30.390.10">
    <property type="entry name" value="Enolase-like, N-terminal domain"/>
    <property type="match status" value="1"/>
</dbReference>
<dbReference type="PROSITE" id="PS00908">
    <property type="entry name" value="MR_MLE_1"/>
    <property type="match status" value="1"/>
</dbReference>
<dbReference type="InterPro" id="IPR018110">
    <property type="entry name" value="Mandel_Rmase/mucon_lact_enz_CS"/>
</dbReference>
<dbReference type="Proteomes" id="UP000030377">
    <property type="component" value="Unassembled WGS sequence"/>
</dbReference>
<dbReference type="GO" id="GO:0000287">
    <property type="term" value="F:magnesium ion binding"/>
    <property type="evidence" value="ECO:0007669"/>
    <property type="project" value="UniProtKB-ARBA"/>
</dbReference>
<sequence>MTTDSFTIRSIEAFCYRYPLATPVVTSFGTMLNRPAVFVRAVDENGVEGWGEAWSNFPAPGAEHRARLVNEVLAPGLVGRRFDSPAQAFEVLSKGTEVLALQCGEPGPFAQAISGIDLALWDLSARRQRLPLWRLLGGQSRRIKVYASGINPGGAAQTAEAALARGHRALKLKVGFGVETDLANLAALRAIVGAGMLAADANQGWSVDQALEMLPRLAAFDLRWLEEPIRADRPREEWRRLRESAKMPIAAGENISSVEGFKDVLAEDVLGVVQPDIAKWGGLSACAGVARDILKAGKTFCPHYLGGGIGLLASAHLLAGIGGDGWLEVDANDNPLRDRFCGAVANVTDGTIVLGEEPGLGFMPDLSGIANYRSL</sequence>
<dbReference type="EMBL" id="JRPN01000006">
    <property type="protein sequence ID" value="KGT79822.1"/>
    <property type="molecule type" value="Genomic_DNA"/>
</dbReference>
<dbReference type="SFLD" id="SFLDS00001">
    <property type="entry name" value="Enolase"/>
    <property type="match status" value="1"/>
</dbReference>
<dbReference type="GO" id="GO:0009063">
    <property type="term" value="P:amino acid catabolic process"/>
    <property type="evidence" value="ECO:0007669"/>
    <property type="project" value="InterPro"/>
</dbReference>
<dbReference type="SFLD" id="SFLDG00179">
    <property type="entry name" value="mandelate_racemase"/>
    <property type="match status" value="1"/>
</dbReference>
<evidence type="ECO:0000313" key="4">
    <source>
        <dbReference type="Proteomes" id="UP000030377"/>
    </source>
</evidence>
<dbReference type="RefSeq" id="WP_041955044.1">
    <property type="nucleotide sequence ID" value="NZ_JRPN01000006.1"/>
</dbReference>
<dbReference type="PROSITE" id="PS00909">
    <property type="entry name" value="MR_MLE_2"/>
    <property type="match status" value="1"/>
</dbReference>
<evidence type="ECO:0000256" key="1">
    <source>
        <dbReference type="ARBA" id="ARBA00023239"/>
    </source>
</evidence>
<reference evidence="3 4" key="1">
    <citation type="submission" date="2014-09" db="EMBL/GenBank/DDBJ databases">
        <title>Draft genome of Bradyrhizobium japonicum Is-34.</title>
        <authorList>
            <person name="Tsurumaru H."/>
            <person name="Yamakawa T."/>
            <person name="Hashimoto S."/>
            <person name="Okizaki K."/>
            <person name="Kanesaki Y."/>
            <person name="Yoshikawa H."/>
            <person name="Yajima S."/>
        </authorList>
    </citation>
    <scope>NUCLEOTIDE SEQUENCE [LARGE SCALE GENOMIC DNA]</scope>
    <source>
        <strain evidence="3 4">Is-34</strain>
    </source>
</reference>
<accession>A0A0A3XZE2</accession>
<dbReference type="InterPro" id="IPR029017">
    <property type="entry name" value="Enolase-like_N"/>
</dbReference>
<dbReference type="InterPro" id="IPR013341">
    <property type="entry name" value="Mandelate_racemase_N_dom"/>
</dbReference>
<dbReference type="PANTHER" id="PTHR48080">
    <property type="entry name" value="D-GALACTONATE DEHYDRATASE-RELATED"/>
    <property type="match status" value="1"/>
</dbReference>
<dbReference type="STRING" id="375.BKD09_RS40075"/>
<dbReference type="InterPro" id="IPR029065">
    <property type="entry name" value="Enolase_C-like"/>
</dbReference>
<organism evidence="3 4">
    <name type="scientific">Bradyrhizobium japonicum</name>
    <dbReference type="NCBI Taxonomy" id="375"/>
    <lineage>
        <taxon>Bacteria</taxon>
        <taxon>Pseudomonadati</taxon>
        <taxon>Pseudomonadota</taxon>
        <taxon>Alphaproteobacteria</taxon>
        <taxon>Hyphomicrobiales</taxon>
        <taxon>Nitrobacteraceae</taxon>
        <taxon>Bradyrhizobium</taxon>
    </lineage>
</organism>
<dbReference type="SUPFAM" id="SSF51604">
    <property type="entry name" value="Enolase C-terminal domain-like"/>
    <property type="match status" value="1"/>
</dbReference>
<dbReference type="AlphaFoldDB" id="A0A0A3XZE2"/>
<gene>
    <name evidence="3" type="ORF">MA20_09920</name>
</gene>
<dbReference type="SUPFAM" id="SSF54826">
    <property type="entry name" value="Enolase N-terminal domain-like"/>
    <property type="match status" value="1"/>
</dbReference>
<dbReference type="Pfam" id="PF02746">
    <property type="entry name" value="MR_MLE_N"/>
    <property type="match status" value="1"/>
</dbReference>
<dbReference type="CDD" id="cd03316">
    <property type="entry name" value="MR_like"/>
    <property type="match status" value="1"/>
</dbReference>
<proteinExistence type="predicted"/>
<dbReference type="PANTHER" id="PTHR48080:SF2">
    <property type="entry name" value="D-GALACTONATE DEHYDRATASE"/>
    <property type="match status" value="1"/>
</dbReference>
<dbReference type="InterPro" id="IPR036849">
    <property type="entry name" value="Enolase-like_C_sf"/>
</dbReference>
<name>A0A0A3XZE2_BRAJP</name>
<feature type="domain" description="Mandelate racemase/muconate lactonizing enzyme C-terminal" evidence="2">
    <location>
        <begin position="152"/>
        <end position="248"/>
    </location>
</feature>
<dbReference type="Pfam" id="PF13378">
    <property type="entry name" value="MR_MLE_C"/>
    <property type="match status" value="1"/>
</dbReference>
<dbReference type="Gene3D" id="3.20.20.120">
    <property type="entry name" value="Enolase-like C-terminal domain"/>
    <property type="match status" value="1"/>
</dbReference>
<dbReference type="InterPro" id="IPR013342">
    <property type="entry name" value="Mandelate_racemase_C"/>
</dbReference>
<evidence type="ECO:0000259" key="2">
    <source>
        <dbReference type="SMART" id="SM00922"/>
    </source>
</evidence>
<evidence type="ECO:0000313" key="3">
    <source>
        <dbReference type="EMBL" id="KGT79822.1"/>
    </source>
</evidence>
<comment type="caution">
    <text evidence="3">The sequence shown here is derived from an EMBL/GenBank/DDBJ whole genome shotgun (WGS) entry which is preliminary data.</text>
</comment>
<dbReference type="SMART" id="SM00922">
    <property type="entry name" value="MR_MLE"/>
    <property type="match status" value="1"/>
</dbReference>
<dbReference type="GO" id="GO:0016829">
    <property type="term" value="F:lyase activity"/>
    <property type="evidence" value="ECO:0007669"/>
    <property type="project" value="UniProtKB-KW"/>
</dbReference>
<dbReference type="InterPro" id="IPR034593">
    <property type="entry name" value="DgoD-like"/>
</dbReference>